<reference evidence="2" key="1">
    <citation type="journal article" date="2020" name="J Insects Food Feed">
        <title>The yellow mealworm (Tenebrio molitor) genome: a resource for the emerging insects as food and feed industry.</title>
        <authorList>
            <person name="Eriksson T."/>
            <person name="Andere A."/>
            <person name="Kelstrup H."/>
            <person name="Emery V."/>
            <person name="Picard C."/>
        </authorList>
    </citation>
    <scope>NUCLEOTIDE SEQUENCE</scope>
    <source>
        <strain evidence="2">Stoneville</strain>
        <tissue evidence="2">Whole head</tissue>
    </source>
</reference>
<evidence type="ECO:0000313" key="3">
    <source>
        <dbReference type="Proteomes" id="UP000719412"/>
    </source>
</evidence>
<name>A0A8J6LMH9_TENMO</name>
<feature type="compositionally biased region" description="Basic and acidic residues" evidence="1">
    <location>
        <begin position="28"/>
        <end position="37"/>
    </location>
</feature>
<dbReference type="AlphaFoldDB" id="A0A8J6LMH9"/>
<accession>A0A8J6LMH9</accession>
<sequence length="152" mass="17724">MGPGADNRRRTDNRKRNNGECFVNGGRIKNEKHRDPGSRPVLKADKRKRSIVFDYTKVEMQLRGSYVKSLSWRIKERSKSVQRCVLKCNKSGRKQPGGSNFVRQFHNSGRFVMEALVIILSFLGDGHQKEECHNREINRDEYPFRGPVFPFR</sequence>
<comment type="caution">
    <text evidence="2">The sequence shown here is derived from an EMBL/GenBank/DDBJ whole genome shotgun (WGS) entry which is preliminary data.</text>
</comment>
<dbReference type="EMBL" id="JABDTM020018202">
    <property type="protein sequence ID" value="KAH0818196.1"/>
    <property type="molecule type" value="Genomic_DNA"/>
</dbReference>
<gene>
    <name evidence="2" type="ORF">GEV33_004595</name>
</gene>
<evidence type="ECO:0000256" key="1">
    <source>
        <dbReference type="SAM" id="MobiDB-lite"/>
    </source>
</evidence>
<dbReference type="Proteomes" id="UP000719412">
    <property type="component" value="Unassembled WGS sequence"/>
</dbReference>
<keyword evidence="3" id="KW-1185">Reference proteome</keyword>
<organism evidence="2 3">
    <name type="scientific">Tenebrio molitor</name>
    <name type="common">Yellow mealworm beetle</name>
    <dbReference type="NCBI Taxonomy" id="7067"/>
    <lineage>
        <taxon>Eukaryota</taxon>
        <taxon>Metazoa</taxon>
        <taxon>Ecdysozoa</taxon>
        <taxon>Arthropoda</taxon>
        <taxon>Hexapoda</taxon>
        <taxon>Insecta</taxon>
        <taxon>Pterygota</taxon>
        <taxon>Neoptera</taxon>
        <taxon>Endopterygota</taxon>
        <taxon>Coleoptera</taxon>
        <taxon>Polyphaga</taxon>
        <taxon>Cucujiformia</taxon>
        <taxon>Tenebrionidae</taxon>
        <taxon>Tenebrio</taxon>
    </lineage>
</organism>
<proteinExistence type="predicted"/>
<reference evidence="2" key="2">
    <citation type="submission" date="2021-08" db="EMBL/GenBank/DDBJ databases">
        <authorList>
            <person name="Eriksson T."/>
        </authorList>
    </citation>
    <scope>NUCLEOTIDE SEQUENCE</scope>
    <source>
        <strain evidence="2">Stoneville</strain>
        <tissue evidence="2">Whole head</tissue>
    </source>
</reference>
<feature type="region of interest" description="Disordered" evidence="1">
    <location>
        <begin position="1"/>
        <end position="39"/>
    </location>
</feature>
<protein>
    <submittedName>
        <fullName evidence="2">Uncharacterized protein</fullName>
    </submittedName>
</protein>
<evidence type="ECO:0000313" key="2">
    <source>
        <dbReference type="EMBL" id="KAH0818196.1"/>
    </source>
</evidence>
<feature type="compositionally biased region" description="Basic and acidic residues" evidence="1">
    <location>
        <begin position="1"/>
        <end position="18"/>
    </location>
</feature>